<dbReference type="EMBL" id="PKSL01000294">
    <property type="protein sequence ID" value="POV96511.1"/>
    <property type="molecule type" value="Genomic_DNA"/>
</dbReference>
<accession>A0A2S4UH31</accession>
<name>A0A2S4UH31_9BASI</name>
<protein>
    <submittedName>
        <fullName evidence="2">Uncharacterized protein</fullName>
    </submittedName>
</protein>
<evidence type="ECO:0000256" key="1">
    <source>
        <dbReference type="SAM" id="MobiDB-lite"/>
    </source>
</evidence>
<feature type="region of interest" description="Disordered" evidence="1">
    <location>
        <begin position="1"/>
        <end position="20"/>
    </location>
</feature>
<dbReference type="VEuPathDB" id="FungiDB:PSHT_15513"/>
<gene>
    <name evidence="2" type="ORF">PSTT_15601</name>
</gene>
<dbReference type="VEuPathDB" id="FungiDB:PSTT_15601"/>
<dbReference type="AlphaFoldDB" id="A0A2S4UH31"/>
<evidence type="ECO:0000313" key="3">
    <source>
        <dbReference type="Proteomes" id="UP000239156"/>
    </source>
</evidence>
<comment type="caution">
    <text evidence="2">The sequence shown here is derived from an EMBL/GenBank/DDBJ whole genome shotgun (WGS) entry which is preliminary data.</text>
</comment>
<proteinExistence type="predicted"/>
<reference evidence="2" key="1">
    <citation type="submission" date="2017-12" db="EMBL/GenBank/DDBJ databases">
        <title>Gene loss provides genomic basis for host adaptation in cereal stripe rust fungi.</title>
        <authorList>
            <person name="Xia C."/>
        </authorList>
    </citation>
    <scope>NUCLEOTIDE SEQUENCE [LARGE SCALE GENOMIC DNA]</scope>
    <source>
        <strain evidence="2">93-210</strain>
    </source>
</reference>
<keyword evidence="3" id="KW-1185">Reference proteome</keyword>
<evidence type="ECO:0000313" key="2">
    <source>
        <dbReference type="EMBL" id="POV96511.1"/>
    </source>
</evidence>
<sequence length="383" mass="43345">MASEAETHDEEDSVPNRQLDDRMPCLLPEELLCVRRAIEQTCLPSWVDRLPLELGAASAGSLKAAEWGILYTVFYPLVLMPLWDLCDVNIDRKILSANLVQLVHIIHKLNHRKITIVDVSSLREAIQQYRKHTLANWPSVNSKPNIHILQHFPDVIDRFGPPAAFAAWAQERLNGLLGKAKTNNHPGALSKTLFRRWIQRATLKRLGGLTDRNVDEGIQGSKTMIDSTPIQGEIYDRWLDHLNTYPPYSSSKWVRNAAGVDRSDSTTLKPTVMLQPSFKDTQKKNYTVERGHPETRTSTLPWEAKTYLEVYKPSLLRNRFPTPHLHNLHYQLLARPKTPQTLVICIKNVIGHVAVLSNVPGVFGIDTETVSVAIVHHLGVTRD</sequence>
<organism evidence="2 3">
    <name type="scientific">Puccinia striiformis</name>
    <dbReference type="NCBI Taxonomy" id="27350"/>
    <lineage>
        <taxon>Eukaryota</taxon>
        <taxon>Fungi</taxon>
        <taxon>Dikarya</taxon>
        <taxon>Basidiomycota</taxon>
        <taxon>Pucciniomycotina</taxon>
        <taxon>Pucciniomycetes</taxon>
        <taxon>Pucciniales</taxon>
        <taxon>Pucciniaceae</taxon>
        <taxon>Puccinia</taxon>
    </lineage>
</organism>
<dbReference type="Proteomes" id="UP000239156">
    <property type="component" value="Unassembled WGS sequence"/>
</dbReference>